<feature type="non-terminal residue" evidence="1">
    <location>
        <position position="1"/>
    </location>
</feature>
<name>A0A6G1GPX8_9PEZI</name>
<dbReference type="SUPFAM" id="SSF56112">
    <property type="entry name" value="Protein kinase-like (PK-like)"/>
    <property type="match status" value="1"/>
</dbReference>
<sequence>SIGNVAFCKAKFIEPGVTSEATTIDYIEKRRPSFNIPKVLYYHRTPSDDRFILFLQRVPGRTLDAAWSTLDESWKRHYVTRIAGIYQEMAGWSDEKIGGVDGQGIPEYFFRMPGQDGFDCVAGTCKALGMDCSDIVFYHADMGPTNIIVEEEPTSGDVESSVGK</sequence>
<organism evidence="1 2">
    <name type="scientific">Aulographum hederae CBS 113979</name>
    <dbReference type="NCBI Taxonomy" id="1176131"/>
    <lineage>
        <taxon>Eukaryota</taxon>
        <taxon>Fungi</taxon>
        <taxon>Dikarya</taxon>
        <taxon>Ascomycota</taxon>
        <taxon>Pezizomycotina</taxon>
        <taxon>Dothideomycetes</taxon>
        <taxon>Pleosporomycetidae</taxon>
        <taxon>Aulographales</taxon>
        <taxon>Aulographaceae</taxon>
    </lineage>
</organism>
<dbReference type="PANTHER" id="PTHR21310:SF58">
    <property type="entry name" value="AMINOGLYCOSIDE PHOSPHOTRANSFERASE DOMAIN-CONTAINING PROTEIN"/>
    <property type="match status" value="1"/>
</dbReference>
<keyword evidence="2" id="KW-1185">Reference proteome</keyword>
<dbReference type="InterPro" id="IPR051678">
    <property type="entry name" value="AGP_Transferase"/>
</dbReference>
<dbReference type="AlphaFoldDB" id="A0A6G1GPX8"/>
<reference evidence="1" key="1">
    <citation type="journal article" date="2020" name="Stud. Mycol.">
        <title>101 Dothideomycetes genomes: a test case for predicting lifestyles and emergence of pathogens.</title>
        <authorList>
            <person name="Haridas S."/>
            <person name="Albert R."/>
            <person name="Binder M."/>
            <person name="Bloem J."/>
            <person name="Labutti K."/>
            <person name="Salamov A."/>
            <person name="Andreopoulos B."/>
            <person name="Baker S."/>
            <person name="Barry K."/>
            <person name="Bills G."/>
            <person name="Bluhm B."/>
            <person name="Cannon C."/>
            <person name="Castanera R."/>
            <person name="Culley D."/>
            <person name="Daum C."/>
            <person name="Ezra D."/>
            <person name="Gonzalez J."/>
            <person name="Henrissat B."/>
            <person name="Kuo A."/>
            <person name="Liang C."/>
            <person name="Lipzen A."/>
            <person name="Lutzoni F."/>
            <person name="Magnuson J."/>
            <person name="Mondo S."/>
            <person name="Nolan M."/>
            <person name="Ohm R."/>
            <person name="Pangilinan J."/>
            <person name="Park H.-J."/>
            <person name="Ramirez L."/>
            <person name="Alfaro M."/>
            <person name="Sun H."/>
            <person name="Tritt A."/>
            <person name="Yoshinaga Y."/>
            <person name="Zwiers L.-H."/>
            <person name="Turgeon B."/>
            <person name="Goodwin S."/>
            <person name="Spatafora J."/>
            <person name="Crous P."/>
            <person name="Grigoriev I."/>
        </authorList>
    </citation>
    <scope>NUCLEOTIDE SEQUENCE</scope>
    <source>
        <strain evidence="1">CBS 113979</strain>
    </source>
</reference>
<evidence type="ECO:0008006" key="3">
    <source>
        <dbReference type="Google" id="ProtNLM"/>
    </source>
</evidence>
<gene>
    <name evidence="1" type="ORF">K402DRAFT_436972</name>
</gene>
<evidence type="ECO:0000313" key="1">
    <source>
        <dbReference type="EMBL" id="KAF1983003.1"/>
    </source>
</evidence>
<proteinExistence type="predicted"/>
<dbReference type="InterPro" id="IPR011009">
    <property type="entry name" value="Kinase-like_dom_sf"/>
</dbReference>
<accession>A0A6G1GPX8</accession>
<dbReference type="PANTHER" id="PTHR21310">
    <property type="entry name" value="AMINOGLYCOSIDE PHOSPHOTRANSFERASE-RELATED-RELATED"/>
    <property type="match status" value="1"/>
</dbReference>
<dbReference type="Proteomes" id="UP000800041">
    <property type="component" value="Unassembled WGS sequence"/>
</dbReference>
<dbReference type="EMBL" id="ML977178">
    <property type="protein sequence ID" value="KAF1983003.1"/>
    <property type="molecule type" value="Genomic_DNA"/>
</dbReference>
<dbReference type="OrthoDB" id="5404599at2759"/>
<protein>
    <recommendedName>
        <fullName evidence="3">Aminoglycoside phosphotransferase domain-containing protein</fullName>
    </recommendedName>
</protein>
<evidence type="ECO:0000313" key="2">
    <source>
        <dbReference type="Proteomes" id="UP000800041"/>
    </source>
</evidence>